<dbReference type="RefSeq" id="WP_207701658.1">
    <property type="nucleotide sequence ID" value="NZ_JAFREL020000004.1"/>
</dbReference>
<feature type="domain" description="CoA-binding" evidence="2">
    <location>
        <begin position="192"/>
        <end position="286"/>
    </location>
</feature>
<gene>
    <name evidence="3" type="ORF">JZO67_004397</name>
</gene>
<comment type="caution">
    <text evidence="3">The sequence shown here is derived from an EMBL/GenBank/DDBJ whole genome shotgun (WGS) entry which is preliminary data.</text>
</comment>
<dbReference type="SUPFAM" id="SSF52210">
    <property type="entry name" value="Succinyl-CoA synthetase domains"/>
    <property type="match status" value="2"/>
</dbReference>
<dbReference type="Gene3D" id="3.40.50.720">
    <property type="entry name" value="NAD(P)-binding Rossmann-like Domain"/>
    <property type="match status" value="1"/>
</dbReference>
<dbReference type="Pfam" id="PF00549">
    <property type="entry name" value="Ligase_CoA"/>
    <property type="match status" value="1"/>
</dbReference>
<proteinExistence type="predicted"/>
<dbReference type="PANTHER" id="PTHR11117:SF24">
    <property type="entry name" value="PROTEIN FDRA"/>
    <property type="match status" value="1"/>
</dbReference>
<dbReference type="PANTHER" id="PTHR11117">
    <property type="entry name" value="SUCCINYL-COA LIGASE SUBUNIT ALPHA"/>
    <property type="match status" value="1"/>
</dbReference>
<protein>
    <submittedName>
        <fullName evidence="3">FdrA protein</fullName>
    </submittedName>
</protein>
<evidence type="ECO:0000259" key="1">
    <source>
        <dbReference type="Pfam" id="PF00549"/>
    </source>
</evidence>
<keyword evidence="4" id="KW-1185">Reference proteome</keyword>
<dbReference type="Gene3D" id="3.40.50.261">
    <property type="entry name" value="Succinyl-CoA synthetase domains"/>
    <property type="match status" value="2"/>
</dbReference>
<feature type="domain" description="ATP-citrate synthase/succinyl-CoA ligase C-terminal" evidence="1">
    <location>
        <begin position="343"/>
        <end position="497"/>
    </location>
</feature>
<dbReference type="NCBIfam" id="NF004760">
    <property type="entry name" value="PRK06091.1"/>
    <property type="match status" value="1"/>
</dbReference>
<evidence type="ECO:0000259" key="2">
    <source>
        <dbReference type="Pfam" id="PF02629"/>
    </source>
</evidence>
<evidence type="ECO:0000313" key="4">
    <source>
        <dbReference type="Proteomes" id="UP000664357"/>
    </source>
</evidence>
<dbReference type="InterPro" id="IPR005811">
    <property type="entry name" value="SUCC_ACL_C"/>
</dbReference>
<reference evidence="3 4" key="2">
    <citation type="submission" date="2024-02" db="EMBL/GenBank/DDBJ databases">
        <title>The Genome Sequence of Enterococcus sp. DIV0159.</title>
        <authorList>
            <person name="Earl A."/>
            <person name="Manson A."/>
            <person name="Gilmore M."/>
            <person name="Sanders J."/>
            <person name="Shea T."/>
            <person name="Howe W."/>
            <person name="Livny J."/>
            <person name="Cuomo C."/>
            <person name="Neafsey D."/>
            <person name="Birren B."/>
        </authorList>
    </citation>
    <scope>NUCLEOTIDE SEQUENCE [LARGE SCALE GENOMIC DNA]</scope>
    <source>
        <strain evidence="3 4">665A</strain>
    </source>
</reference>
<dbReference type="EMBL" id="JAFREL020000004">
    <property type="protein sequence ID" value="MEO1772415.1"/>
    <property type="molecule type" value="Genomic_DNA"/>
</dbReference>
<evidence type="ECO:0000313" key="3">
    <source>
        <dbReference type="EMBL" id="MEO1772415.1"/>
    </source>
</evidence>
<sequence length="585" mass="62918">MLYTIIQKNSYQDSIVLMLLTNQLNTIAGVKKASVMMGTPANKDILKAGGLHTSELEKASSNDMAIVLDITKKDEQLIKEILTVVDEYLKEKSKGGSDKGTETVKTWDKALTLGKDANVVIFSIPGAHAALEIEHALKENKHVFCFSDNIPLEDEVRLKKLAHDKGLLLMGPDCGTGIINGIPVAFTNAIRKGSIGVVGASGTGIQEVTTLIHKLGGGVTNAIGTGGRDLKAEVGGITLKDSVMTLESDPNTKVIVVISKPPAPSVRDEVLNLLRESTKPVVTIFLGEEPTDHEENLYRAYTLEEAAEIAVQLMNNQKVEPNHETLMVPEYQFKTGQTGIKGLYSGGTLAYEAAMLIKQGLGLEEDQANEDGYILKAGAHEILDLGDDIYTQGKPHPMIDPTKRKEMLAAAADEETTAVILLDDVLGYGSHENMARELAPTIKAIKEKAQKDGRELAVIATIVGTDEDPQNIDEQAAILEDAGVILCHSNAQAVKSALTMLGHPVILPERKVLAKKAGSKTTDTPSEAMLNLLTNNSFINVGLRSFSEAITGHNGQVVQFDWQPIAGGNITLQKALNFLNKVELG</sequence>
<dbReference type="InterPro" id="IPR016102">
    <property type="entry name" value="Succinyl-CoA_synth-like"/>
</dbReference>
<dbReference type="InterPro" id="IPR003781">
    <property type="entry name" value="CoA-bd"/>
</dbReference>
<name>A0ABV0EWY3_9ENTE</name>
<accession>A0ABV0EWY3</accession>
<dbReference type="Proteomes" id="UP000664357">
    <property type="component" value="Unassembled WGS sequence"/>
</dbReference>
<dbReference type="Pfam" id="PF02629">
    <property type="entry name" value="CoA_binding"/>
    <property type="match status" value="1"/>
</dbReference>
<organism evidence="3 4">
    <name type="scientific">Candidatus Enterococcus ferrettii</name>
    <dbReference type="NCBI Taxonomy" id="2815324"/>
    <lineage>
        <taxon>Bacteria</taxon>
        <taxon>Bacillati</taxon>
        <taxon>Bacillota</taxon>
        <taxon>Bacilli</taxon>
        <taxon>Lactobacillales</taxon>
        <taxon>Enterococcaceae</taxon>
        <taxon>Enterococcus</taxon>
    </lineage>
</organism>
<reference evidence="3 4" key="1">
    <citation type="submission" date="2021-03" db="EMBL/GenBank/DDBJ databases">
        <authorList>
            <person name="Gilmore M.S."/>
            <person name="Schwartzman J."/>
            <person name="Van Tyne D."/>
            <person name="Martin M."/>
            <person name="Earl A.M."/>
            <person name="Manson A.L."/>
            <person name="Straub T."/>
            <person name="Salamzade R."/>
            <person name="Saavedra J."/>
            <person name="Lebreton F."/>
            <person name="Prichula J."/>
            <person name="Schaufler K."/>
            <person name="Gaca A."/>
            <person name="Sgardioli B."/>
            <person name="Wagenaar J."/>
            <person name="Strong T."/>
        </authorList>
    </citation>
    <scope>NUCLEOTIDE SEQUENCE [LARGE SCALE GENOMIC DNA]</scope>
    <source>
        <strain evidence="3 4">665A</strain>
    </source>
</reference>